<dbReference type="EMBL" id="JASJEX010000004">
    <property type="protein sequence ID" value="MDJ1130091.1"/>
    <property type="molecule type" value="Genomic_DNA"/>
</dbReference>
<dbReference type="PANTHER" id="PTHR10146:SF14">
    <property type="entry name" value="PYRIDOXAL PHOSPHATE HOMEOSTASIS PROTEIN"/>
    <property type="match status" value="1"/>
</dbReference>
<keyword evidence="1 2" id="KW-0663">Pyridoxal phosphate</keyword>
<dbReference type="InterPro" id="IPR029066">
    <property type="entry name" value="PLP-binding_barrel"/>
</dbReference>
<dbReference type="HAMAP" id="MF_02087">
    <property type="entry name" value="PLP_homeostasis"/>
    <property type="match status" value="1"/>
</dbReference>
<evidence type="ECO:0000256" key="1">
    <source>
        <dbReference type="ARBA" id="ARBA00022898"/>
    </source>
</evidence>
<dbReference type="Proteomes" id="UP001431693">
    <property type="component" value="Unassembled WGS sequence"/>
</dbReference>
<keyword evidence="6" id="KW-1185">Reference proteome</keyword>
<evidence type="ECO:0000313" key="5">
    <source>
        <dbReference type="EMBL" id="MDJ1130091.1"/>
    </source>
</evidence>
<sequence>MTTRRKAILARVRAACERVGRDESDVSIVAVSKTVDVAAVRAAMDAGYRRFGENRPQELARKLEALAADGGEVPPFDLIGNLQRNKVNLVLGKAQLIQSVSSLALAEAVSSRAEARGIVQPVLFEVNVSGEATKGGFAPLELEQAAERLVELPGIEPRGLMTMAPAHAPDLARQTFKGLRELRATLIDQCGLQVPELSCGMSDDFTIAIEEGSTIVRLGRVVFDQGYELAGD</sequence>
<comment type="function">
    <text evidence="2">Pyridoxal 5'-phosphate (PLP)-binding protein, which is involved in PLP homeostasis.</text>
</comment>
<dbReference type="SUPFAM" id="SSF51419">
    <property type="entry name" value="PLP-binding barrel"/>
    <property type="match status" value="1"/>
</dbReference>
<dbReference type="InterPro" id="IPR001608">
    <property type="entry name" value="Ala_racemase_N"/>
</dbReference>
<gene>
    <name evidence="5" type="ORF">QJ043_08395</name>
</gene>
<evidence type="ECO:0000259" key="4">
    <source>
        <dbReference type="Pfam" id="PF01168"/>
    </source>
</evidence>
<dbReference type="PIRSF" id="PIRSF004848">
    <property type="entry name" value="YBL036c_PLPDEIII"/>
    <property type="match status" value="1"/>
</dbReference>
<dbReference type="NCBIfam" id="TIGR00044">
    <property type="entry name" value="YggS family pyridoxal phosphate-dependent enzyme"/>
    <property type="match status" value="1"/>
</dbReference>
<comment type="caution">
    <text evidence="5">The sequence shown here is derived from an EMBL/GenBank/DDBJ whole genome shotgun (WGS) entry which is preliminary data.</text>
</comment>
<proteinExistence type="inferred from homology"/>
<evidence type="ECO:0000256" key="3">
    <source>
        <dbReference type="RuleBase" id="RU004514"/>
    </source>
</evidence>
<dbReference type="Gene3D" id="3.20.20.10">
    <property type="entry name" value="Alanine racemase"/>
    <property type="match status" value="1"/>
</dbReference>
<name>A0ABT6ZN54_9ACTN</name>
<feature type="modified residue" description="N6-(pyridoxal phosphate)lysine" evidence="2">
    <location>
        <position position="33"/>
    </location>
</feature>
<protein>
    <recommendedName>
        <fullName evidence="2">Pyridoxal phosphate homeostasis protein</fullName>
        <shortName evidence="2">PLP homeostasis protein</shortName>
    </recommendedName>
</protein>
<dbReference type="PANTHER" id="PTHR10146">
    <property type="entry name" value="PROLINE SYNTHETASE CO-TRANSCRIBED BACTERIAL HOMOLOG PROTEIN"/>
    <property type="match status" value="1"/>
</dbReference>
<evidence type="ECO:0000313" key="6">
    <source>
        <dbReference type="Proteomes" id="UP001431693"/>
    </source>
</evidence>
<dbReference type="InterPro" id="IPR011078">
    <property type="entry name" value="PyrdxlP_homeostasis"/>
</dbReference>
<dbReference type="Pfam" id="PF01168">
    <property type="entry name" value="Ala_racemase_N"/>
    <property type="match status" value="1"/>
</dbReference>
<organism evidence="5 6">
    <name type="scientific">Kribbibacterium absianum</name>
    <dbReference type="NCBI Taxonomy" id="3044210"/>
    <lineage>
        <taxon>Bacteria</taxon>
        <taxon>Bacillati</taxon>
        <taxon>Actinomycetota</taxon>
        <taxon>Coriobacteriia</taxon>
        <taxon>Coriobacteriales</taxon>
        <taxon>Kribbibacteriaceae</taxon>
        <taxon>Kribbibacterium</taxon>
    </lineage>
</organism>
<accession>A0ABT6ZN54</accession>
<feature type="domain" description="Alanine racemase N-terminal" evidence="4">
    <location>
        <begin position="6"/>
        <end position="223"/>
    </location>
</feature>
<evidence type="ECO:0000256" key="2">
    <source>
        <dbReference type="HAMAP-Rule" id="MF_02087"/>
    </source>
</evidence>
<reference evidence="5" key="1">
    <citation type="submission" date="2023-05" db="EMBL/GenBank/DDBJ databases">
        <title>[olsenella] sp. nov., isolated from a pig farm feces dump.</title>
        <authorList>
            <person name="Chang Y.-H."/>
        </authorList>
    </citation>
    <scope>NUCLEOTIDE SEQUENCE</scope>
    <source>
        <strain evidence="5">YH-ols2217</strain>
    </source>
</reference>
<comment type="similarity">
    <text evidence="2 3">Belongs to the pyridoxal phosphate-binding protein YggS/PROSC family.</text>
</comment>